<sequence>MEQKESTEEALLDAYVLRYADQLPPGTLTEWVLRCPDGSLGQGPLQLHPACEVSPVLAERIETRLRQQTSVAPAPCLSKGPRKLPTRVRWKEPLEIVDTGAEPPAQERGSAARAASPHPRREDRTSEDWRGSSWRPWDSGWSSGWWSSAK</sequence>
<feature type="compositionally biased region" description="Low complexity" evidence="1">
    <location>
        <begin position="131"/>
        <end position="150"/>
    </location>
</feature>
<protein>
    <submittedName>
        <fullName evidence="2">Uncharacterized protein</fullName>
    </submittedName>
</protein>
<evidence type="ECO:0000313" key="3">
    <source>
        <dbReference type="Proteomes" id="UP001178507"/>
    </source>
</evidence>
<dbReference type="EMBL" id="CAUJNA010000245">
    <property type="protein sequence ID" value="CAJ1374341.1"/>
    <property type="molecule type" value="Genomic_DNA"/>
</dbReference>
<evidence type="ECO:0000256" key="1">
    <source>
        <dbReference type="SAM" id="MobiDB-lite"/>
    </source>
</evidence>
<gene>
    <name evidence="2" type="ORF">EVOR1521_LOCUS3915</name>
</gene>
<accession>A0AA36MJQ5</accession>
<proteinExistence type="predicted"/>
<dbReference type="AlphaFoldDB" id="A0AA36MJQ5"/>
<reference evidence="2" key="1">
    <citation type="submission" date="2023-08" db="EMBL/GenBank/DDBJ databases">
        <authorList>
            <person name="Chen Y."/>
            <person name="Shah S."/>
            <person name="Dougan E. K."/>
            <person name="Thang M."/>
            <person name="Chan C."/>
        </authorList>
    </citation>
    <scope>NUCLEOTIDE SEQUENCE</scope>
</reference>
<evidence type="ECO:0000313" key="2">
    <source>
        <dbReference type="EMBL" id="CAJ1374341.1"/>
    </source>
</evidence>
<feature type="region of interest" description="Disordered" evidence="1">
    <location>
        <begin position="94"/>
        <end position="150"/>
    </location>
</feature>
<feature type="non-terminal residue" evidence="2">
    <location>
        <position position="150"/>
    </location>
</feature>
<dbReference type="Proteomes" id="UP001178507">
    <property type="component" value="Unassembled WGS sequence"/>
</dbReference>
<organism evidence="2 3">
    <name type="scientific">Effrenium voratum</name>
    <dbReference type="NCBI Taxonomy" id="2562239"/>
    <lineage>
        <taxon>Eukaryota</taxon>
        <taxon>Sar</taxon>
        <taxon>Alveolata</taxon>
        <taxon>Dinophyceae</taxon>
        <taxon>Suessiales</taxon>
        <taxon>Symbiodiniaceae</taxon>
        <taxon>Effrenium</taxon>
    </lineage>
</organism>
<comment type="caution">
    <text evidence="2">The sequence shown here is derived from an EMBL/GenBank/DDBJ whole genome shotgun (WGS) entry which is preliminary data.</text>
</comment>
<feature type="compositionally biased region" description="Basic and acidic residues" evidence="1">
    <location>
        <begin position="119"/>
        <end position="130"/>
    </location>
</feature>
<feature type="compositionally biased region" description="Low complexity" evidence="1">
    <location>
        <begin position="108"/>
        <end position="117"/>
    </location>
</feature>
<name>A0AA36MJQ5_9DINO</name>
<keyword evidence="3" id="KW-1185">Reference proteome</keyword>